<feature type="domain" description="Aldos-2-ulose dehydratase/isomerase (AUDH) Cupin" evidence="1">
    <location>
        <begin position="463"/>
        <end position="790"/>
    </location>
</feature>
<dbReference type="InterPro" id="IPR054583">
    <property type="entry name" value="Beta-prop_AUDH"/>
</dbReference>
<evidence type="ECO:0000313" key="4">
    <source>
        <dbReference type="Proteomes" id="UP001215598"/>
    </source>
</evidence>
<dbReference type="Proteomes" id="UP001215598">
    <property type="component" value="Unassembled WGS sequence"/>
</dbReference>
<evidence type="ECO:0000259" key="1">
    <source>
        <dbReference type="Pfam" id="PF18637"/>
    </source>
</evidence>
<keyword evidence="4" id="KW-1185">Reference proteome</keyword>
<sequence>MCCNAHSKADTANEDPSSTHVEETLVATPLPDGYWLHAFPFDNKSEYPDLIGYGLGFLNKSAAIKLLINPKNSGWVHILRPQSICTSASGWKLTEIQKLDFPVSMGYADLTGNGLNDVIICDRYGPSMDALWDGQTENGGRLQWLRNPGDRDAQPYWTEHHIGNSTGMHRQPLGHFTQTERIQVMGLPVISRSGDRTSPTPILVYTPVYGSNVSDGPQSWEEEIPFPSQFRIIHDARLVPGSTSGLDMVLVAGREGTALLWFNTSSNRWEHRIVGAGLPRQGTDNPYWGSGSVDVVRVGDDPVGYITTCEAFHGNHVAIYTKPLNAAKGADSLKENIWTRRVIDDFGPLNSAHTGTIHHVNAIPNPTGASDSFGVACMGAPENKPENQGVYMYTATDLLNGVFKRQKLTQESAARLAVSSFTEAGKTEIASISYYVPDYHTGPDPPGVRINSIEPYNTASRTTISATKLNKEVLLRVPRPGVVPEGVVPTMPLITIGGKKNSLVVLRPGQLIKLAPSSGAKVIYGTIKMTTPHGELITRTIAPPVKDKATTLPLSKNGTVAAGAHGAVIVLVEELAGQFQGPYSAMDEIPITNMFTQVPHVPADVKAMEFPFIKVEDLAWGDKDGEGLWNDFEFYNMTGFHIYFNDDAMEEICHMQAWTLGLGETARFHNHSDRSFCEIHYCLSNGGGEGSMRYFADDYTDPIDTDAELTKAYVEANSTKLVVPTMYEHGPLWTIVPGTKWTPQLRENDTAKYPWHAWLASEFGNHTLPIVPPLSRERQKFDLWLAFEFPTSAFQE</sequence>
<proteinExistence type="predicted"/>
<evidence type="ECO:0008006" key="5">
    <source>
        <dbReference type="Google" id="ProtNLM"/>
    </source>
</evidence>
<gene>
    <name evidence="3" type="ORF">B0H16DRAFT_1428255</name>
</gene>
<evidence type="ECO:0000313" key="3">
    <source>
        <dbReference type="EMBL" id="KAJ7729329.1"/>
    </source>
</evidence>
<name>A0AAD7HX68_9AGAR</name>
<feature type="domain" description="Aldos-2-ulose dehydratase beta-propeller" evidence="2">
    <location>
        <begin position="139"/>
        <end position="322"/>
    </location>
</feature>
<dbReference type="AlphaFoldDB" id="A0AAD7HX68"/>
<dbReference type="Pfam" id="PF18637">
    <property type="entry name" value="AUDH_Cupin"/>
    <property type="match status" value="1"/>
</dbReference>
<dbReference type="InterPro" id="IPR040887">
    <property type="entry name" value="AUDH_Cupin"/>
</dbReference>
<protein>
    <recommendedName>
        <fullName evidence="5">Aldos-2-ulose dehydratase/isomerase (AUDH) Cupin domain-containing protein</fullName>
    </recommendedName>
</protein>
<dbReference type="Pfam" id="PF22301">
    <property type="entry name" value="AUDH_beta_propeller"/>
    <property type="match status" value="1"/>
</dbReference>
<comment type="caution">
    <text evidence="3">The sequence shown here is derived from an EMBL/GenBank/DDBJ whole genome shotgun (WGS) entry which is preliminary data.</text>
</comment>
<dbReference type="Gene3D" id="2.60.120.990">
    <property type="match status" value="1"/>
</dbReference>
<accession>A0AAD7HX68</accession>
<dbReference type="EMBL" id="JARKIB010000166">
    <property type="protein sequence ID" value="KAJ7729329.1"/>
    <property type="molecule type" value="Genomic_DNA"/>
</dbReference>
<evidence type="ECO:0000259" key="2">
    <source>
        <dbReference type="Pfam" id="PF22301"/>
    </source>
</evidence>
<organism evidence="3 4">
    <name type="scientific">Mycena metata</name>
    <dbReference type="NCBI Taxonomy" id="1033252"/>
    <lineage>
        <taxon>Eukaryota</taxon>
        <taxon>Fungi</taxon>
        <taxon>Dikarya</taxon>
        <taxon>Basidiomycota</taxon>
        <taxon>Agaricomycotina</taxon>
        <taxon>Agaricomycetes</taxon>
        <taxon>Agaricomycetidae</taxon>
        <taxon>Agaricales</taxon>
        <taxon>Marasmiineae</taxon>
        <taxon>Mycenaceae</taxon>
        <taxon>Mycena</taxon>
    </lineage>
</organism>
<reference evidence="3" key="1">
    <citation type="submission" date="2023-03" db="EMBL/GenBank/DDBJ databases">
        <title>Massive genome expansion in bonnet fungi (Mycena s.s.) driven by repeated elements and novel gene families across ecological guilds.</title>
        <authorList>
            <consortium name="Lawrence Berkeley National Laboratory"/>
            <person name="Harder C.B."/>
            <person name="Miyauchi S."/>
            <person name="Viragh M."/>
            <person name="Kuo A."/>
            <person name="Thoen E."/>
            <person name="Andreopoulos B."/>
            <person name="Lu D."/>
            <person name="Skrede I."/>
            <person name="Drula E."/>
            <person name="Henrissat B."/>
            <person name="Morin E."/>
            <person name="Kohler A."/>
            <person name="Barry K."/>
            <person name="LaButti K."/>
            <person name="Morin E."/>
            <person name="Salamov A."/>
            <person name="Lipzen A."/>
            <person name="Mereny Z."/>
            <person name="Hegedus B."/>
            <person name="Baldrian P."/>
            <person name="Stursova M."/>
            <person name="Weitz H."/>
            <person name="Taylor A."/>
            <person name="Grigoriev I.V."/>
            <person name="Nagy L.G."/>
            <person name="Martin F."/>
            <person name="Kauserud H."/>
        </authorList>
    </citation>
    <scope>NUCLEOTIDE SEQUENCE</scope>
    <source>
        <strain evidence="3">CBHHK182m</strain>
    </source>
</reference>